<dbReference type="InterPro" id="IPR008271">
    <property type="entry name" value="Ser/Thr_kinase_AS"/>
</dbReference>
<dbReference type="FunFam" id="3.30.200.20:FF:000217">
    <property type="entry name" value="probable LRR receptor-like serine/threonine-protein kinase At1g53430"/>
    <property type="match status" value="1"/>
</dbReference>
<evidence type="ECO:0000256" key="8">
    <source>
        <dbReference type="ARBA" id="ARBA00022729"/>
    </source>
</evidence>
<dbReference type="PANTHER" id="PTHR48006">
    <property type="entry name" value="LEUCINE-RICH REPEAT-CONTAINING PROTEIN DDB_G0281931-RELATED"/>
    <property type="match status" value="1"/>
</dbReference>
<reference evidence="22" key="1">
    <citation type="submission" date="2019-07" db="EMBL/GenBank/DDBJ databases">
        <authorList>
            <person name="Dittberner H."/>
        </authorList>
    </citation>
    <scope>NUCLEOTIDE SEQUENCE [LARGE SCALE GENOMIC DNA]</scope>
</reference>
<evidence type="ECO:0000256" key="5">
    <source>
        <dbReference type="ARBA" id="ARBA00022614"/>
    </source>
</evidence>
<evidence type="ECO:0000313" key="22">
    <source>
        <dbReference type="EMBL" id="VVA97658.1"/>
    </source>
</evidence>
<dbReference type="SUPFAM" id="SSF56112">
    <property type="entry name" value="Protein kinase-like (PK-like)"/>
    <property type="match status" value="1"/>
</dbReference>
<keyword evidence="10" id="KW-0547">Nucleotide-binding</keyword>
<dbReference type="PROSITE" id="PS50011">
    <property type="entry name" value="PROTEIN_KINASE_DOM"/>
    <property type="match status" value="1"/>
</dbReference>
<evidence type="ECO:0000256" key="19">
    <source>
        <dbReference type="SAM" id="Phobius"/>
    </source>
</evidence>
<dbReference type="Gene3D" id="1.10.510.10">
    <property type="entry name" value="Transferase(Phosphotransferase) domain 1"/>
    <property type="match status" value="1"/>
</dbReference>
<feature type="signal peptide" evidence="20">
    <location>
        <begin position="1"/>
        <end position="23"/>
    </location>
</feature>
<dbReference type="AlphaFoldDB" id="A0A565B7R7"/>
<dbReference type="SMART" id="SM00220">
    <property type="entry name" value="S_TKc"/>
    <property type="match status" value="1"/>
</dbReference>
<accession>A0A565B7R7</accession>
<feature type="domain" description="Protein kinase" evidence="21">
    <location>
        <begin position="649"/>
        <end position="926"/>
    </location>
</feature>
<evidence type="ECO:0000256" key="6">
    <source>
        <dbReference type="ARBA" id="ARBA00022679"/>
    </source>
</evidence>
<dbReference type="EC" id="2.7.11.1" evidence="2"/>
<dbReference type="EMBL" id="CABITT030000003">
    <property type="protein sequence ID" value="VVA97658.1"/>
    <property type="molecule type" value="Genomic_DNA"/>
</dbReference>
<dbReference type="Gene3D" id="2.60.120.430">
    <property type="entry name" value="Galactose-binding lectin"/>
    <property type="match status" value="1"/>
</dbReference>
<evidence type="ECO:0000256" key="11">
    <source>
        <dbReference type="ARBA" id="ARBA00022777"/>
    </source>
</evidence>
<evidence type="ECO:0000256" key="16">
    <source>
        <dbReference type="ARBA" id="ARBA00023180"/>
    </source>
</evidence>
<dbReference type="FunFam" id="2.60.120.430:FF:000004">
    <property type="entry name" value="Putative leucine-rich repeat receptor-like serine/threonine-protein kinase"/>
    <property type="match status" value="1"/>
</dbReference>
<dbReference type="Gene3D" id="3.30.200.20">
    <property type="entry name" value="Phosphorylase Kinase, domain 1"/>
    <property type="match status" value="1"/>
</dbReference>
<evidence type="ECO:0000256" key="13">
    <source>
        <dbReference type="ARBA" id="ARBA00022989"/>
    </source>
</evidence>
<dbReference type="PROSITE" id="PS00108">
    <property type="entry name" value="PROTEIN_KINASE_ST"/>
    <property type="match status" value="1"/>
</dbReference>
<keyword evidence="8 20" id="KW-0732">Signal</keyword>
<dbReference type="SUPFAM" id="SSF52058">
    <property type="entry name" value="L domain-like"/>
    <property type="match status" value="1"/>
</dbReference>
<keyword evidence="11" id="KW-0418">Kinase</keyword>
<evidence type="ECO:0000256" key="2">
    <source>
        <dbReference type="ARBA" id="ARBA00012513"/>
    </source>
</evidence>
<keyword evidence="12" id="KW-0067">ATP-binding</keyword>
<gene>
    <name evidence="22" type="ORF">ANE_LOCUS8103</name>
</gene>
<keyword evidence="14 19" id="KW-0472">Membrane</keyword>
<keyword evidence="4" id="KW-0597">Phosphoprotein</keyword>
<dbReference type="Pfam" id="PF11721">
    <property type="entry name" value="Malectin"/>
    <property type="match status" value="1"/>
</dbReference>
<dbReference type="FunFam" id="1.10.510.10:FF:000044">
    <property type="entry name" value="Putative LRR receptor-like serine/threonine-protein kinase"/>
    <property type="match status" value="1"/>
</dbReference>
<evidence type="ECO:0000256" key="7">
    <source>
        <dbReference type="ARBA" id="ARBA00022692"/>
    </source>
</evidence>
<evidence type="ECO:0000256" key="20">
    <source>
        <dbReference type="SAM" id="SignalP"/>
    </source>
</evidence>
<dbReference type="InterPro" id="IPR000719">
    <property type="entry name" value="Prot_kinase_dom"/>
</dbReference>
<dbReference type="InterPro" id="IPR011009">
    <property type="entry name" value="Kinase-like_dom_sf"/>
</dbReference>
<feature type="transmembrane region" description="Helical" evidence="19">
    <location>
        <begin position="589"/>
        <end position="613"/>
    </location>
</feature>
<dbReference type="InterPro" id="IPR032675">
    <property type="entry name" value="LRR_dom_sf"/>
</dbReference>
<feature type="chain" id="PRO_5021879787" description="non-specific serine/threonine protein kinase" evidence="20">
    <location>
        <begin position="24"/>
        <end position="1002"/>
    </location>
</feature>
<sequence length="1002" mass="110672">MSFNRLLFLYFIVSLIFSGFASSATLPTDEVEALRDIAAALNKTNWKFTVDPCSGEEGWRNLNAGKGTEDAVTCNCSSVCHVTSIILKAQNLDGSLPKFAGLPFLQEIDLSRNFLNGSIPPEWGALPLLTTWKPDKRSNPKRDWEHYKPYEPISGKLPPELGSLPNIERILLTSNYLTGEIPSSFAKLITLTDFRIGDNQFTGTIPDFIQNWTELDKLVIQASGLVGPIPSAISPLRKITDLRISDLSGPESPFPPLQNMTLMKTLILRNCSLTGDLPAYLGPFSSLKLLDLSFNKLSGPIPETYTALSNVDHIYLTSNMLNGVVPTWMVDKGDNIDLTYNNFSKDSNTANCQQKAVNMFSSTSPLVANNSSNVSCLTNYICPKTFYGLHINCGGNDITINKTKYDADTSGGTTFYDSRNGWVSSNTGHFVDDDRSPEKVTVWENSSALRITDPRLYTHARLSAISLTYYALCLGKGNYTVNLHFAEIMFTDKNIYSSLGRRFFDIYVQGNLKIKDFNIADEAKGLGRAVVKSFPVTITTNGKLEIRLHWAGRGTTAIPDRGVYGSLISAVSVDPNFIPPKEDGTGSSVGTVVGIIVGSTVFLVLLIGAILWWRGCLRPKSQMEKDFKKLDFQISSFSLRQIKVATDNFDPANKIGEGGFGPVHKGMLNDGTVIAVKQLSSKSKQGNREFLNEIGMISALQHPHLVKLYGCCVEGDQLLLVYEYLENNSLARALFGPQETQIRLNWPTRQKICIGIARGLAYLHEESRLKIVHRDIKATNVLLDKELNPKISDFGLAKLDEEENTHISTRVAGTYGYMAPEYAMRGHLTDKADVYSFGVVALEIVHGRSNSSTRSKGDDFYLLDWVHVLREQNKLLEVVDPRLGTDYNRGEATTMIKIGILCTSEAPGDRPSMSTVVSMLEGHSTVDVEKLLEASFNRGGQKDEESVRAMKKHYAMIGGEEITNTTDRTISTDGPFTSSSTSTAADDLYPVKLDSAYWDTRA</sequence>
<dbReference type="FunFam" id="3.80.10.10:FF:000433">
    <property type="entry name" value="Putative LRR receptor-like serine/threonine-protein kinase isoform A"/>
    <property type="match status" value="1"/>
</dbReference>
<dbReference type="Pfam" id="PF07714">
    <property type="entry name" value="PK_Tyr_Ser-Thr"/>
    <property type="match status" value="1"/>
</dbReference>
<dbReference type="Proteomes" id="UP000489600">
    <property type="component" value="Unassembled WGS sequence"/>
</dbReference>
<keyword evidence="23" id="KW-1185">Reference proteome</keyword>
<dbReference type="GO" id="GO:0016020">
    <property type="term" value="C:membrane"/>
    <property type="evidence" value="ECO:0007669"/>
    <property type="project" value="UniProtKB-SubCell"/>
</dbReference>
<dbReference type="OrthoDB" id="1897577at2759"/>
<keyword evidence="3" id="KW-0723">Serine/threonine-protein kinase</keyword>
<comment type="catalytic activity">
    <reaction evidence="18">
        <text>L-seryl-[protein] + ATP = O-phospho-L-seryl-[protein] + ADP + H(+)</text>
        <dbReference type="Rhea" id="RHEA:17989"/>
        <dbReference type="Rhea" id="RHEA-COMP:9863"/>
        <dbReference type="Rhea" id="RHEA-COMP:11604"/>
        <dbReference type="ChEBI" id="CHEBI:15378"/>
        <dbReference type="ChEBI" id="CHEBI:29999"/>
        <dbReference type="ChEBI" id="CHEBI:30616"/>
        <dbReference type="ChEBI" id="CHEBI:83421"/>
        <dbReference type="ChEBI" id="CHEBI:456216"/>
        <dbReference type="EC" id="2.7.11.1"/>
    </reaction>
</comment>
<proteinExistence type="predicted"/>
<evidence type="ECO:0000259" key="21">
    <source>
        <dbReference type="PROSITE" id="PS50011"/>
    </source>
</evidence>
<organism evidence="22 23">
    <name type="scientific">Arabis nemorensis</name>
    <dbReference type="NCBI Taxonomy" id="586526"/>
    <lineage>
        <taxon>Eukaryota</taxon>
        <taxon>Viridiplantae</taxon>
        <taxon>Streptophyta</taxon>
        <taxon>Embryophyta</taxon>
        <taxon>Tracheophyta</taxon>
        <taxon>Spermatophyta</taxon>
        <taxon>Magnoliopsida</taxon>
        <taxon>eudicotyledons</taxon>
        <taxon>Gunneridae</taxon>
        <taxon>Pentapetalae</taxon>
        <taxon>rosids</taxon>
        <taxon>malvids</taxon>
        <taxon>Brassicales</taxon>
        <taxon>Brassicaceae</taxon>
        <taxon>Arabideae</taxon>
        <taxon>Arabis</taxon>
    </lineage>
</organism>
<evidence type="ECO:0000256" key="4">
    <source>
        <dbReference type="ARBA" id="ARBA00022553"/>
    </source>
</evidence>
<keyword evidence="13 19" id="KW-1133">Transmembrane helix</keyword>
<dbReference type="PANTHER" id="PTHR48006:SF69">
    <property type="entry name" value="PROTEIN KINASE DOMAIN-CONTAINING PROTEIN"/>
    <property type="match status" value="1"/>
</dbReference>
<dbReference type="InterPro" id="IPR051824">
    <property type="entry name" value="LRR_Rcpt-Like_S/T_Kinase"/>
</dbReference>
<dbReference type="Pfam" id="PF00560">
    <property type="entry name" value="LRR_1"/>
    <property type="match status" value="3"/>
</dbReference>
<comment type="caution">
    <text evidence="22">The sequence shown here is derived from an EMBL/GenBank/DDBJ whole genome shotgun (WGS) entry which is preliminary data.</text>
</comment>
<evidence type="ECO:0000256" key="9">
    <source>
        <dbReference type="ARBA" id="ARBA00022737"/>
    </source>
</evidence>
<keyword evidence="5" id="KW-0433">Leucine-rich repeat</keyword>
<evidence type="ECO:0000256" key="17">
    <source>
        <dbReference type="ARBA" id="ARBA00047899"/>
    </source>
</evidence>
<evidence type="ECO:0000256" key="3">
    <source>
        <dbReference type="ARBA" id="ARBA00022527"/>
    </source>
</evidence>
<keyword evidence="15" id="KW-0675">Receptor</keyword>
<dbReference type="GO" id="GO:0004674">
    <property type="term" value="F:protein serine/threonine kinase activity"/>
    <property type="evidence" value="ECO:0007669"/>
    <property type="project" value="UniProtKB-KW"/>
</dbReference>
<comment type="catalytic activity">
    <reaction evidence="17">
        <text>L-threonyl-[protein] + ATP = O-phospho-L-threonyl-[protein] + ADP + H(+)</text>
        <dbReference type="Rhea" id="RHEA:46608"/>
        <dbReference type="Rhea" id="RHEA-COMP:11060"/>
        <dbReference type="Rhea" id="RHEA-COMP:11605"/>
        <dbReference type="ChEBI" id="CHEBI:15378"/>
        <dbReference type="ChEBI" id="CHEBI:30013"/>
        <dbReference type="ChEBI" id="CHEBI:30616"/>
        <dbReference type="ChEBI" id="CHEBI:61977"/>
        <dbReference type="ChEBI" id="CHEBI:456216"/>
        <dbReference type="EC" id="2.7.11.1"/>
    </reaction>
</comment>
<keyword evidence="6" id="KW-0808">Transferase</keyword>
<dbReference type="InterPro" id="IPR021720">
    <property type="entry name" value="Malectin_dom"/>
</dbReference>
<dbReference type="FunFam" id="3.80.10.10:FF:001334">
    <property type="entry name" value="Probable LRR receptor-like serine/threonine-protein kinase At1g53420"/>
    <property type="match status" value="1"/>
</dbReference>
<evidence type="ECO:0000256" key="14">
    <source>
        <dbReference type="ARBA" id="ARBA00023136"/>
    </source>
</evidence>
<protein>
    <recommendedName>
        <fullName evidence="2">non-specific serine/threonine protein kinase</fullName>
        <ecNumber evidence="2">2.7.11.1</ecNumber>
    </recommendedName>
</protein>
<evidence type="ECO:0000256" key="15">
    <source>
        <dbReference type="ARBA" id="ARBA00023170"/>
    </source>
</evidence>
<evidence type="ECO:0000256" key="18">
    <source>
        <dbReference type="ARBA" id="ARBA00048679"/>
    </source>
</evidence>
<dbReference type="InterPro" id="IPR001245">
    <property type="entry name" value="Ser-Thr/Tyr_kinase_cat_dom"/>
</dbReference>
<keyword evidence="7 19" id="KW-0812">Transmembrane</keyword>
<dbReference type="CDD" id="cd14066">
    <property type="entry name" value="STKc_IRAK"/>
    <property type="match status" value="1"/>
</dbReference>
<evidence type="ECO:0000256" key="12">
    <source>
        <dbReference type="ARBA" id="ARBA00022840"/>
    </source>
</evidence>
<name>A0A565B7R7_9BRAS</name>
<dbReference type="Gene3D" id="3.80.10.10">
    <property type="entry name" value="Ribonuclease Inhibitor"/>
    <property type="match status" value="3"/>
</dbReference>
<evidence type="ECO:0000256" key="1">
    <source>
        <dbReference type="ARBA" id="ARBA00004479"/>
    </source>
</evidence>
<dbReference type="GO" id="GO:0005524">
    <property type="term" value="F:ATP binding"/>
    <property type="evidence" value="ECO:0007669"/>
    <property type="project" value="UniProtKB-KW"/>
</dbReference>
<keyword evidence="16" id="KW-0325">Glycoprotein</keyword>
<comment type="subcellular location">
    <subcellularLocation>
        <location evidence="1">Membrane</location>
        <topology evidence="1">Single-pass type I membrane protein</topology>
    </subcellularLocation>
</comment>
<keyword evidence="9" id="KW-0677">Repeat</keyword>
<evidence type="ECO:0000313" key="23">
    <source>
        <dbReference type="Proteomes" id="UP000489600"/>
    </source>
</evidence>
<dbReference type="InterPro" id="IPR001611">
    <property type="entry name" value="Leu-rich_rpt"/>
</dbReference>
<evidence type="ECO:0000256" key="10">
    <source>
        <dbReference type="ARBA" id="ARBA00022741"/>
    </source>
</evidence>